<evidence type="ECO:0000313" key="2">
    <source>
        <dbReference type="EMBL" id="APD89773.1"/>
    </source>
</evidence>
<dbReference type="AlphaFoldDB" id="A0AAC9JDT3"/>
<gene>
    <name evidence="2" type="ORF">BM524_08235</name>
</gene>
<protein>
    <submittedName>
        <fullName evidence="2">Uncharacterized protein</fullName>
    </submittedName>
</protein>
<accession>A0AAC9JDT3</accession>
<evidence type="ECO:0000313" key="3">
    <source>
        <dbReference type="Proteomes" id="UP000182101"/>
    </source>
</evidence>
<dbReference type="RefSeq" id="WP_071959140.1">
    <property type="nucleotide sequence ID" value="NZ_CP018024.1"/>
</dbReference>
<proteinExistence type="predicted"/>
<name>A0AAC9JDT3_9ALTE</name>
<feature type="transmembrane region" description="Helical" evidence="1">
    <location>
        <begin position="61"/>
        <end position="78"/>
    </location>
</feature>
<reference evidence="2 3" key="1">
    <citation type="submission" date="2016-11" db="EMBL/GenBank/DDBJ databases">
        <title>Networking in microbes: conjugative elements and plasmids in the genus Alteromonas.</title>
        <authorList>
            <person name="Lopez-Perez M."/>
            <person name="Ramon-Marco N."/>
            <person name="Rodriguez-Valera F."/>
        </authorList>
    </citation>
    <scope>NUCLEOTIDE SEQUENCE [LARGE SCALE GENOMIC DNA]</scope>
    <source>
        <strain evidence="2 3">CP48</strain>
    </source>
</reference>
<organism evidence="2 3">
    <name type="scientific">Alteromonas mediterranea</name>
    <dbReference type="NCBI Taxonomy" id="314275"/>
    <lineage>
        <taxon>Bacteria</taxon>
        <taxon>Pseudomonadati</taxon>
        <taxon>Pseudomonadota</taxon>
        <taxon>Gammaproteobacteria</taxon>
        <taxon>Alteromonadales</taxon>
        <taxon>Alteromonadaceae</taxon>
        <taxon>Alteromonas/Salinimonas group</taxon>
        <taxon>Alteromonas</taxon>
    </lineage>
</organism>
<dbReference type="EMBL" id="CP018024">
    <property type="protein sequence ID" value="APD89773.1"/>
    <property type="molecule type" value="Genomic_DNA"/>
</dbReference>
<keyword evidence="1" id="KW-0812">Transmembrane</keyword>
<feature type="transmembrane region" description="Helical" evidence="1">
    <location>
        <begin position="198"/>
        <end position="216"/>
    </location>
</feature>
<keyword evidence="1" id="KW-0472">Membrane</keyword>
<evidence type="ECO:0000256" key="1">
    <source>
        <dbReference type="SAM" id="Phobius"/>
    </source>
</evidence>
<dbReference type="Proteomes" id="UP000182101">
    <property type="component" value="Chromosome"/>
</dbReference>
<sequence length="219" mass="25644">MKSLKEFREEIDNDEGLKSKRKVLMSVCLVFIALNITGATLEEANTFIFKLKFVKAENLSFLFVGAIVYLSIRYFGYAREYHSKLFKFWSSRMLNDYRLLHFDRESNDFTGLLSYAINVYPGDEPGVLEPSYETSGILKRKLSYTAESIDINGNIYLYSEFIDLNKFSQNWTFSKFFQLLRFEASYQIEAFVKSRENLDLYFPYVVSFIAVLAFLFNPV</sequence>
<keyword evidence="1" id="KW-1133">Transmembrane helix</keyword>
<feature type="transmembrane region" description="Helical" evidence="1">
    <location>
        <begin position="23"/>
        <end position="41"/>
    </location>
</feature>